<reference evidence="2 3" key="1">
    <citation type="submission" date="2020-02" db="EMBL/GenBank/DDBJ databases">
        <authorList>
            <person name="Ferguson B K."/>
        </authorList>
    </citation>
    <scope>NUCLEOTIDE SEQUENCE [LARGE SCALE GENOMIC DNA]</scope>
</reference>
<feature type="compositionally biased region" description="Basic and acidic residues" evidence="1">
    <location>
        <begin position="49"/>
        <end position="60"/>
    </location>
</feature>
<proteinExistence type="predicted"/>
<dbReference type="Proteomes" id="UP000479000">
    <property type="component" value="Unassembled WGS sequence"/>
</dbReference>
<dbReference type="EMBL" id="CADCXU010030295">
    <property type="protein sequence ID" value="CAB0016386.1"/>
    <property type="molecule type" value="Genomic_DNA"/>
</dbReference>
<evidence type="ECO:0000256" key="1">
    <source>
        <dbReference type="SAM" id="MobiDB-lite"/>
    </source>
</evidence>
<sequence>MAEGPEETGSSRSSGAGLRMKKVKGPGQHLDPGRSFYQTSSSHNKRKQTGKESYHPDTQCKKKTGMKIYHDTSGKQVVDGRRELFRNPQNENLDNIPSLYYEHNRTETHRGPPSVVH</sequence>
<dbReference type="AlphaFoldDB" id="A0A6H5HG58"/>
<name>A0A6H5HG58_9HEMI</name>
<accession>A0A6H5HG58</accession>
<protein>
    <submittedName>
        <fullName evidence="2">Uncharacterized protein</fullName>
    </submittedName>
</protein>
<evidence type="ECO:0000313" key="3">
    <source>
        <dbReference type="Proteomes" id="UP000479000"/>
    </source>
</evidence>
<feature type="region of interest" description="Disordered" evidence="1">
    <location>
        <begin position="1"/>
        <end position="117"/>
    </location>
</feature>
<organism evidence="2 3">
    <name type="scientific">Nesidiocoris tenuis</name>
    <dbReference type="NCBI Taxonomy" id="355587"/>
    <lineage>
        <taxon>Eukaryota</taxon>
        <taxon>Metazoa</taxon>
        <taxon>Ecdysozoa</taxon>
        <taxon>Arthropoda</taxon>
        <taxon>Hexapoda</taxon>
        <taxon>Insecta</taxon>
        <taxon>Pterygota</taxon>
        <taxon>Neoptera</taxon>
        <taxon>Paraneoptera</taxon>
        <taxon>Hemiptera</taxon>
        <taxon>Heteroptera</taxon>
        <taxon>Panheteroptera</taxon>
        <taxon>Cimicomorpha</taxon>
        <taxon>Miridae</taxon>
        <taxon>Dicyphina</taxon>
        <taxon>Nesidiocoris</taxon>
    </lineage>
</organism>
<feature type="compositionally biased region" description="Basic and acidic residues" evidence="1">
    <location>
        <begin position="68"/>
        <end position="85"/>
    </location>
</feature>
<gene>
    <name evidence="2" type="ORF">NTEN_LOCUS20583</name>
</gene>
<evidence type="ECO:0000313" key="2">
    <source>
        <dbReference type="EMBL" id="CAB0016386.1"/>
    </source>
</evidence>
<keyword evidence="3" id="KW-1185">Reference proteome</keyword>